<dbReference type="InterPro" id="IPR001878">
    <property type="entry name" value="Znf_CCHC"/>
</dbReference>
<evidence type="ECO:0000313" key="4">
    <source>
        <dbReference type="Proteomes" id="UP001057375"/>
    </source>
</evidence>
<dbReference type="Pfam" id="PF14392">
    <property type="entry name" value="zf-CCHC_4"/>
    <property type="match status" value="3"/>
</dbReference>
<comment type="caution">
    <text evidence="3">The sequence shown here is derived from an EMBL/GenBank/DDBJ whole genome shotgun (WGS) entry which is preliminary data.</text>
</comment>
<dbReference type="EMBL" id="BQXS01000162">
    <property type="protein sequence ID" value="GKT28135.1"/>
    <property type="molecule type" value="Genomic_DNA"/>
</dbReference>
<dbReference type="SMART" id="SM00343">
    <property type="entry name" value="ZnF_C2HC"/>
    <property type="match status" value="4"/>
</dbReference>
<evidence type="ECO:0000259" key="2">
    <source>
        <dbReference type="PROSITE" id="PS50158"/>
    </source>
</evidence>
<keyword evidence="1" id="KW-0863">Zinc-finger</keyword>
<gene>
    <name evidence="3" type="ORF">ADUPG1_000452</name>
</gene>
<keyword evidence="4" id="KW-1185">Reference proteome</keyword>
<dbReference type="PROSITE" id="PS50158">
    <property type="entry name" value="ZF_CCHC"/>
    <property type="match status" value="3"/>
</dbReference>
<dbReference type="InterPro" id="IPR025836">
    <property type="entry name" value="Zn_knuckle_CX2CX4HX4C"/>
</dbReference>
<evidence type="ECO:0000256" key="1">
    <source>
        <dbReference type="PROSITE-ProRule" id="PRU00047"/>
    </source>
</evidence>
<reference evidence="3" key="1">
    <citation type="submission" date="2022-03" db="EMBL/GenBank/DDBJ databases">
        <title>Draft genome sequence of Aduncisulcus paluster, a free-living microaerophilic Fornicata.</title>
        <authorList>
            <person name="Yuyama I."/>
            <person name="Kume K."/>
            <person name="Tamura T."/>
            <person name="Inagaki Y."/>
            <person name="Hashimoto T."/>
        </authorList>
    </citation>
    <scope>NUCLEOTIDE SEQUENCE</scope>
    <source>
        <strain evidence="3">NY0171</strain>
    </source>
</reference>
<dbReference type="Proteomes" id="UP001057375">
    <property type="component" value="Unassembled WGS sequence"/>
</dbReference>
<sequence>MEVKVVLPRLPTVGRAAWEKFKEQFLSYQKRDEDAEIRTYMTDTVWDIYQARTGLADGEDSDVILDKIDKLYGITNKLTFIRSVTTSVERPNDEQIQKLFLKGIVNPRFRTRVVTGLSTVTDPEFTDVIRIVFEEELTVEEDIQDMALTVAAKRKKKCSVCGKVGHEEKDCWVKHPELKKKKCYKGSTAPRRPKKPLAEVQCYKLKKKQRRRLQEDQRSKGFEVGQKVWVEPIMKRKGDPEWTGVFTSKQKYTDFKYLLTTLDDHVDQEVHVARLKLCTAEGSDEELLILFTDVIRIVFEEELTVEEDIQDMALTVAAKRKKKCSVCGKVGHEEKDCWVKHPELKKKKCYKGSTAPRRPKKPLAEVQCYKCKKMGHYTTSFIRSVTTSVERPNDEQIQKLFLKGIVNPRFRTRVVTGLSTVTDPEFTDVIRIVFEEELTVEEDIQDMALTVAAKRKKKCSVCGKVGHEEKDCWVKHPELKKKKCYKGSTAPRRPKKPLAEVQCYKLKKKQRRRLQEDQRSKGFEVGQKVWVEPIMKRKGDPEWTGVFTSKQKYTDFKYLLTTLDDHVDQEVHVARLKLCTAEGSDEELLSLQASDLGQYVVDF</sequence>
<dbReference type="Gene3D" id="4.10.60.10">
    <property type="entry name" value="Zinc finger, CCHC-type"/>
    <property type="match status" value="1"/>
</dbReference>
<feature type="domain" description="CCHC-type" evidence="2">
    <location>
        <begin position="323"/>
        <end position="337"/>
    </location>
</feature>
<protein>
    <recommendedName>
        <fullName evidence="2">CCHC-type domain-containing protein</fullName>
    </recommendedName>
</protein>
<feature type="domain" description="CCHC-type" evidence="2">
    <location>
        <begin position="458"/>
        <end position="472"/>
    </location>
</feature>
<keyword evidence="1" id="KW-0862">Zinc</keyword>
<accession>A0ABQ5K6H5</accession>
<evidence type="ECO:0000313" key="3">
    <source>
        <dbReference type="EMBL" id="GKT28135.1"/>
    </source>
</evidence>
<proteinExistence type="predicted"/>
<keyword evidence="1" id="KW-0479">Metal-binding</keyword>
<name>A0ABQ5K6H5_9EUKA</name>
<feature type="domain" description="CCHC-type" evidence="2">
    <location>
        <begin position="157"/>
        <end position="171"/>
    </location>
</feature>
<dbReference type="PANTHER" id="PTHR23002">
    <property type="entry name" value="ZINC FINGER CCHC DOMAIN CONTAINING PROTEIN"/>
    <property type="match status" value="1"/>
</dbReference>
<dbReference type="InterPro" id="IPR051714">
    <property type="entry name" value="Znf_CCHC_NABP"/>
</dbReference>
<organism evidence="3 4">
    <name type="scientific">Aduncisulcus paluster</name>
    <dbReference type="NCBI Taxonomy" id="2918883"/>
    <lineage>
        <taxon>Eukaryota</taxon>
        <taxon>Metamonada</taxon>
        <taxon>Carpediemonas-like organisms</taxon>
        <taxon>Aduncisulcus</taxon>
    </lineage>
</organism>